<proteinExistence type="predicted"/>
<name>A0A0D2ZVB0_BRAOL</name>
<dbReference type="AlphaFoldDB" id="A0A0D2ZVB0"/>
<evidence type="ECO:0000313" key="2">
    <source>
        <dbReference type="Proteomes" id="UP000032141"/>
    </source>
</evidence>
<dbReference type="HOGENOM" id="CLU_085521_2_0_1"/>
<reference evidence="1" key="1">
    <citation type="journal article" date="2014" name="Genome Biol.">
        <title>Transcriptome and methylome profiling reveals relics of genome dominance in the mesopolyploid Brassica oleracea.</title>
        <authorList>
            <person name="Parkin I.A."/>
            <person name="Koh C."/>
            <person name="Tang H."/>
            <person name="Robinson S.J."/>
            <person name="Kagale S."/>
            <person name="Clarke W.E."/>
            <person name="Town C.D."/>
            <person name="Nixon J."/>
            <person name="Krishnakumar V."/>
            <person name="Bidwell S.L."/>
            <person name="Denoeud F."/>
            <person name="Belcram H."/>
            <person name="Links M.G."/>
            <person name="Just J."/>
            <person name="Clarke C."/>
            <person name="Bender T."/>
            <person name="Huebert T."/>
            <person name="Mason A.S."/>
            <person name="Pires J.C."/>
            <person name="Barker G."/>
            <person name="Moore J."/>
            <person name="Walley P.G."/>
            <person name="Manoli S."/>
            <person name="Batley J."/>
            <person name="Edwards D."/>
            <person name="Nelson M.N."/>
            <person name="Wang X."/>
            <person name="Paterson A.H."/>
            <person name="King G."/>
            <person name="Bancroft I."/>
            <person name="Chalhoub B."/>
            <person name="Sharpe A.G."/>
        </authorList>
    </citation>
    <scope>NUCLEOTIDE SEQUENCE [LARGE SCALE GENOMIC DNA]</scope>
    <source>
        <strain evidence="1">cv. TO1000</strain>
    </source>
</reference>
<sequence length="150" mass="17311">NEPSEISDERFLGIFRGKTSSEYTDGHVPRNFLRALFLGNSRGTFRQNFRKLDHLKFHRNIPRKFSLGIFRGPFRRTNGHRSFLGNSFPRYSVENFRGISDKNEFPRSYFRGLVSSKASEAPAKRTKNKKVEAISTIDSHAPAAERQMTI</sequence>
<dbReference type="Gramene" id="Bo01584s010.1">
    <property type="protein sequence ID" value="Bo01584s010.1"/>
    <property type="gene ID" value="Bo01584s010"/>
</dbReference>
<dbReference type="Proteomes" id="UP000032141">
    <property type="component" value="Unassembled WGS sequence"/>
</dbReference>
<evidence type="ECO:0000313" key="1">
    <source>
        <dbReference type="EnsemblPlants" id="Bo01584s010.1"/>
    </source>
</evidence>
<keyword evidence="2" id="KW-1185">Reference proteome</keyword>
<organism evidence="1 2">
    <name type="scientific">Brassica oleracea var. oleracea</name>
    <dbReference type="NCBI Taxonomy" id="109376"/>
    <lineage>
        <taxon>Eukaryota</taxon>
        <taxon>Viridiplantae</taxon>
        <taxon>Streptophyta</taxon>
        <taxon>Embryophyta</taxon>
        <taxon>Tracheophyta</taxon>
        <taxon>Spermatophyta</taxon>
        <taxon>Magnoliopsida</taxon>
        <taxon>eudicotyledons</taxon>
        <taxon>Gunneridae</taxon>
        <taxon>Pentapetalae</taxon>
        <taxon>rosids</taxon>
        <taxon>malvids</taxon>
        <taxon>Brassicales</taxon>
        <taxon>Brassicaceae</taxon>
        <taxon>Brassiceae</taxon>
        <taxon>Brassica</taxon>
    </lineage>
</organism>
<dbReference type="EnsemblPlants" id="Bo01584s010.1">
    <property type="protein sequence ID" value="Bo01584s010.1"/>
    <property type="gene ID" value="Bo01584s010"/>
</dbReference>
<protein>
    <submittedName>
        <fullName evidence="1">Uncharacterized protein</fullName>
    </submittedName>
</protein>
<reference evidence="1" key="2">
    <citation type="submission" date="2015-06" db="UniProtKB">
        <authorList>
            <consortium name="EnsemblPlants"/>
        </authorList>
    </citation>
    <scope>IDENTIFICATION</scope>
</reference>
<accession>A0A0D2ZVB0</accession>